<keyword evidence="2" id="KW-1185">Reference proteome</keyword>
<gene>
    <name evidence="1" type="ORF">C6357_00490</name>
</gene>
<evidence type="ECO:0000313" key="2">
    <source>
        <dbReference type="Proteomes" id="UP000239236"/>
    </source>
</evidence>
<proteinExistence type="predicted"/>
<accession>A0ABX5DXP5</accession>
<protein>
    <submittedName>
        <fullName evidence="1">Uncharacterized protein</fullName>
    </submittedName>
</protein>
<dbReference type="EMBL" id="PVRR01000001">
    <property type="protein sequence ID" value="PRT42498.1"/>
    <property type="molecule type" value="Genomic_DNA"/>
</dbReference>
<comment type="caution">
    <text evidence="1">The sequence shown here is derived from an EMBL/GenBank/DDBJ whole genome shotgun (WGS) entry which is preliminary data.</text>
</comment>
<sequence length="83" mass="9918">MRGIRLFQGNKRYQRFSEYIYRNLQYINDFSNISIITQNIPKIRQAILIKEDCSTMEQSLPFTPRLPQSLYYPLSFLSIIQPP</sequence>
<dbReference type="Proteomes" id="UP000239236">
    <property type="component" value="Unassembled WGS sequence"/>
</dbReference>
<name>A0ABX5DXP5_9BACI</name>
<reference evidence="1 2" key="1">
    <citation type="submission" date="2018-03" db="EMBL/GenBank/DDBJ databases">
        <title>Genotypic and phenotypic analysis of antagonistic Bacillus spp. isolated from rhizosphere soil of plants in Tibet.</title>
        <authorList>
            <person name="Borriss R."/>
            <person name="Lasch P."/>
            <person name="Wu L."/>
            <person name="Wu H."/>
            <person name="Gao X."/>
        </authorList>
    </citation>
    <scope>NUCLEOTIDE SEQUENCE [LARGE SCALE GENOMIC DNA]</scope>
    <source>
        <strain evidence="1 2">NMSW16</strain>
    </source>
</reference>
<organism evidence="1 2">
    <name type="scientific">Bacillus wiedmannii</name>
    <dbReference type="NCBI Taxonomy" id="1890302"/>
    <lineage>
        <taxon>Bacteria</taxon>
        <taxon>Bacillati</taxon>
        <taxon>Bacillota</taxon>
        <taxon>Bacilli</taxon>
        <taxon>Bacillales</taxon>
        <taxon>Bacillaceae</taxon>
        <taxon>Bacillus</taxon>
        <taxon>Bacillus cereus group</taxon>
    </lineage>
</organism>
<evidence type="ECO:0000313" key="1">
    <source>
        <dbReference type="EMBL" id="PRT42498.1"/>
    </source>
</evidence>